<dbReference type="Gene3D" id="3.30.70.20">
    <property type="match status" value="1"/>
</dbReference>
<sequence length="75" mass="8160">MNRAQLMRREAVMVIEVDRTMCEANGRCVAAAPDVFELDNDEELVITEPSAGDEVARRVAVAVASCPRNALRVTG</sequence>
<dbReference type="PANTHER" id="PTHR36923">
    <property type="entry name" value="FERREDOXIN"/>
    <property type="match status" value="1"/>
</dbReference>
<keyword evidence="6" id="KW-0411">Iron-sulfur</keyword>
<reference evidence="8 9" key="1">
    <citation type="submission" date="2024-09" db="EMBL/GenBank/DDBJ databases">
        <authorList>
            <person name="Sun Q."/>
            <person name="Mori K."/>
        </authorList>
    </citation>
    <scope>NUCLEOTIDE SEQUENCE [LARGE SCALE GENOMIC DNA]</scope>
    <source>
        <strain evidence="8 9">TBRC 1432</strain>
    </source>
</reference>
<comment type="caution">
    <text evidence="8">The sequence shown here is derived from an EMBL/GenBank/DDBJ whole genome shotgun (WGS) entry which is preliminary data.</text>
</comment>
<evidence type="ECO:0000313" key="8">
    <source>
        <dbReference type="EMBL" id="MFC0549087.1"/>
    </source>
</evidence>
<evidence type="ECO:0000256" key="4">
    <source>
        <dbReference type="ARBA" id="ARBA00022982"/>
    </source>
</evidence>
<name>A0ABV6N9W4_9PSEU</name>
<evidence type="ECO:0000256" key="2">
    <source>
        <dbReference type="ARBA" id="ARBA00022448"/>
    </source>
</evidence>
<comment type="cofactor">
    <cofactor evidence="1">
        <name>[3Fe-4S] cluster</name>
        <dbReference type="ChEBI" id="CHEBI:21137"/>
    </cofactor>
</comment>
<keyword evidence="4" id="KW-0249">Electron transport</keyword>
<dbReference type="Proteomes" id="UP001589810">
    <property type="component" value="Unassembled WGS sequence"/>
</dbReference>
<keyword evidence="7" id="KW-0003">3Fe-4S</keyword>
<evidence type="ECO:0000313" key="9">
    <source>
        <dbReference type="Proteomes" id="UP001589810"/>
    </source>
</evidence>
<keyword evidence="9" id="KW-1185">Reference proteome</keyword>
<accession>A0ABV6N9W4</accession>
<proteinExistence type="predicted"/>
<keyword evidence="5" id="KW-0408">Iron</keyword>
<keyword evidence="2" id="KW-0813">Transport</keyword>
<protein>
    <submittedName>
        <fullName evidence="8">Ferredoxin</fullName>
    </submittedName>
</protein>
<evidence type="ECO:0000256" key="3">
    <source>
        <dbReference type="ARBA" id="ARBA00022723"/>
    </source>
</evidence>
<dbReference type="SUPFAM" id="SSF54862">
    <property type="entry name" value="4Fe-4S ferredoxins"/>
    <property type="match status" value="1"/>
</dbReference>
<evidence type="ECO:0000256" key="7">
    <source>
        <dbReference type="ARBA" id="ARBA00023291"/>
    </source>
</evidence>
<evidence type="ECO:0000256" key="6">
    <source>
        <dbReference type="ARBA" id="ARBA00023014"/>
    </source>
</evidence>
<keyword evidence="3" id="KW-0479">Metal-binding</keyword>
<dbReference type="EMBL" id="JBHLUD010000020">
    <property type="protein sequence ID" value="MFC0549087.1"/>
    <property type="molecule type" value="Genomic_DNA"/>
</dbReference>
<gene>
    <name evidence="8" type="ORF">ACFFH7_46780</name>
</gene>
<organism evidence="8 9">
    <name type="scientific">Kutzneria chonburiensis</name>
    <dbReference type="NCBI Taxonomy" id="1483604"/>
    <lineage>
        <taxon>Bacteria</taxon>
        <taxon>Bacillati</taxon>
        <taxon>Actinomycetota</taxon>
        <taxon>Actinomycetes</taxon>
        <taxon>Pseudonocardiales</taxon>
        <taxon>Pseudonocardiaceae</taxon>
        <taxon>Kutzneria</taxon>
    </lineage>
</organism>
<dbReference type="PANTHER" id="PTHR36923:SF3">
    <property type="entry name" value="FERREDOXIN"/>
    <property type="match status" value="1"/>
</dbReference>
<evidence type="ECO:0000256" key="1">
    <source>
        <dbReference type="ARBA" id="ARBA00001927"/>
    </source>
</evidence>
<dbReference type="RefSeq" id="WP_337960563.1">
    <property type="nucleotide sequence ID" value="NZ_CP097263.1"/>
</dbReference>
<dbReference type="InterPro" id="IPR051269">
    <property type="entry name" value="Fe-S_cluster_ET"/>
</dbReference>
<evidence type="ECO:0000256" key="5">
    <source>
        <dbReference type="ARBA" id="ARBA00023004"/>
    </source>
</evidence>
<dbReference type="Pfam" id="PF13370">
    <property type="entry name" value="Fer4_13"/>
    <property type="match status" value="1"/>
</dbReference>